<feature type="region of interest" description="Disordered" evidence="1">
    <location>
        <begin position="1"/>
        <end position="75"/>
    </location>
</feature>
<reference evidence="2 3" key="1">
    <citation type="submission" date="2024-03" db="EMBL/GenBank/DDBJ databases">
        <title>Novel species of the genus Variovorax.</title>
        <authorList>
            <person name="Liu Q."/>
            <person name="Xin Y.-H."/>
        </authorList>
    </citation>
    <scope>NUCLEOTIDE SEQUENCE [LARGE SCALE GENOMIC DNA]</scope>
    <source>
        <strain evidence="2 3">KACC 18901</strain>
    </source>
</reference>
<sequence>MSEATACSLPLSGDLTSRMLPRRNKPAIAGRISDAKLPAGFQSPSPSAGAAEPRRRQLQTQPAIRQRNSSNSTAVTHWNIEIKPSWREVPATHLNIERLIEATDRKREDASFQANWNVQRNLRKPWKLPHTRPHAMTGRCVPSLCSAACDRFIRPDYFFEVCEARKSK</sequence>
<feature type="compositionally biased region" description="Polar residues" evidence="1">
    <location>
        <begin position="58"/>
        <end position="75"/>
    </location>
</feature>
<organism evidence="2 3">
    <name type="scientific">Variovorax robiniae</name>
    <dbReference type="NCBI Taxonomy" id="1836199"/>
    <lineage>
        <taxon>Bacteria</taxon>
        <taxon>Pseudomonadati</taxon>
        <taxon>Pseudomonadota</taxon>
        <taxon>Betaproteobacteria</taxon>
        <taxon>Burkholderiales</taxon>
        <taxon>Comamonadaceae</taxon>
        <taxon>Variovorax</taxon>
    </lineage>
</organism>
<protein>
    <submittedName>
        <fullName evidence="2">Uncharacterized protein</fullName>
    </submittedName>
</protein>
<comment type="caution">
    <text evidence="2">The sequence shown here is derived from an EMBL/GenBank/DDBJ whole genome shotgun (WGS) entry which is preliminary data.</text>
</comment>
<evidence type="ECO:0000313" key="3">
    <source>
        <dbReference type="Proteomes" id="UP001367030"/>
    </source>
</evidence>
<name>A0ABU8X1F8_9BURK</name>
<dbReference type="EMBL" id="JBBKZS010000001">
    <property type="protein sequence ID" value="MEJ8853494.1"/>
    <property type="molecule type" value="Genomic_DNA"/>
</dbReference>
<keyword evidence="3" id="KW-1185">Reference proteome</keyword>
<gene>
    <name evidence="2" type="ORF">WKW79_02880</name>
</gene>
<accession>A0ABU8X1F8</accession>
<dbReference type="Proteomes" id="UP001367030">
    <property type="component" value="Unassembled WGS sequence"/>
</dbReference>
<dbReference type="RefSeq" id="WP_340333582.1">
    <property type="nucleotide sequence ID" value="NZ_JBBKZS010000001.1"/>
</dbReference>
<proteinExistence type="predicted"/>
<evidence type="ECO:0000313" key="2">
    <source>
        <dbReference type="EMBL" id="MEJ8853494.1"/>
    </source>
</evidence>
<evidence type="ECO:0000256" key="1">
    <source>
        <dbReference type="SAM" id="MobiDB-lite"/>
    </source>
</evidence>